<dbReference type="Gene3D" id="3.90.1150.30">
    <property type="match status" value="1"/>
</dbReference>
<dbReference type="EMBL" id="BMIS01000002">
    <property type="protein sequence ID" value="GGE62076.1"/>
    <property type="molecule type" value="Genomic_DNA"/>
</dbReference>
<dbReference type="RefSeq" id="WP_188682683.1">
    <property type="nucleotide sequence ID" value="NZ_BMIS01000002.1"/>
</dbReference>
<evidence type="ECO:0000313" key="2">
    <source>
        <dbReference type="EMBL" id="GGE62076.1"/>
    </source>
</evidence>
<comment type="caution">
    <text evidence="2">The sequence shown here is derived from an EMBL/GenBank/DDBJ whole genome shotgun (WGS) entry which is preliminary data.</text>
</comment>
<name>A0A917EM57_9MICC</name>
<dbReference type="Pfam" id="PF04237">
    <property type="entry name" value="YjbR"/>
    <property type="match status" value="1"/>
</dbReference>
<dbReference type="InterPro" id="IPR058532">
    <property type="entry name" value="YjbR/MT2646/Rv2570-like"/>
</dbReference>
<dbReference type="PANTHER" id="PTHR35145">
    <property type="entry name" value="CYTOPLASMIC PROTEIN-RELATED"/>
    <property type="match status" value="1"/>
</dbReference>
<reference evidence="2" key="1">
    <citation type="journal article" date="2014" name="Int. J. Syst. Evol. Microbiol.">
        <title>Complete genome sequence of Corynebacterium casei LMG S-19264T (=DSM 44701T), isolated from a smear-ripened cheese.</title>
        <authorList>
            <consortium name="US DOE Joint Genome Institute (JGI-PGF)"/>
            <person name="Walter F."/>
            <person name="Albersmeier A."/>
            <person name="Kalinowski J."/>
            <person name="Ruckert C."/>
        </authorList>
    </citation>
    <scope>NUCLEOTIDE SEQUENCE</scope>
    <source>
        <strain evidence="2">CGMCC 1.15388</strain>
    </source>
</reference>
<proteinExistence type="predicted"/>
<keyword evidence="3" id="KW-1185">Reference proteome</keyword>
<protein>
    <recommendedName>
        <fullName evidence="4">Cytoplasmic protein</fullName>
    </recommendedName>
</protein>
<evidence type="ECO:0000313" key="3">
    <source>
        <dbReference type="Proteomes" id="UP000633136"/>
    </source>
</evidence>
<dbReference type="AlphaFoldDB" id="A0A917EM57"/>
<dbReference type="Proteomes" id="UP000633136">
    <property type="component" value="Unassembled WGS sequence"/>
</dbReference>
<organism evidence="2 3">
    <name type="scientific">Nesterenkonia cremea</name>
    <dbReference type="NCBI Taxonomy" id="1882340"/>
    <lineage>
        <taxon>Bacteria</taxon>
        <taxon>Bacillati</taxon>
        <taxon>Actinomycetota</taxon>
        <taxon>Actinomycetes</taxon>
        <taxon>Micrococcales</taxon>
        <taxon>Micrococcaceae</taxon>
        <taxon>Nesterenkonia</taxon>
    </lineage>
</organism>
<dbReference type="InterPro" id="IPR038056">
    <property type="entry name" value="YjbR-like_sf"/>
</dbReference>
<accession>A0A917EM57</accession>
<dbReference type="PANTHER" id="PTHR35145:SF1">
    <property type="entry name" value="CYTOPLASMIC PROTEIN"/>
    <property type="match status" value="1"/>
</dbReference>
<feature type="region of interest" description="Disordered" evidence="1">
    <location>
        <begin position="1"/>
        <end position="28"/>
    </location>
</feature>
<dbReference type="SUPFAM" id="SSF142906">
    <property type="entry name" value="YjbR-like"/>
    <property type="match status" value="1"/>
</dbReference>
<reference evidence="2" key="2">
    <citation type="submission" date="2020-09" db="EMBL/GenBank/DDBJ databases">
        <authorList>
            <person name="Sun Q."/>
            <person name="Zhou Y."/>
        </authorList>
    </citation>
    <scope>NUCLEOTIDE SEQUENCE</scope>
    <source>
        <strain evidence="2">CGMCC 1.15388</strain>
    </source>
</reference>
<evidence type="ECO:0000256" key="1">
    <source>
        <dbReference type="SAM" id="MobiDB-lite"/>
    </source>
</evidence>
<sequence length="130" mass="14575">MDTASEGTGLQERAPARTQELPGAELSRPFGEDWDVWKVRGRVFMLQTQVTGEPQVILKARPEDSATLSEAYTEITPGDHMNKRHWISLCPGGGIDAELVDDLVTESYLLVVERNVPRRERPVDPETFGR</sequence>
<evidence type="ECO:0008006" key="4">
    <source>
        <dbReference type="Google" id="ProtNLM"/>
    </source>
</evidence>
<dbReference type="InterPro" id="IPR007351">
    <property type="entry name" value="YjbR"/>
</dbReference>
<gene>
    <name evidence="2" type="ORF">GCM10011401_06350</name>
</gene>